<proteinExistence type="predicted"/>
<feature type="compositionally biased region" description="Basic and acidic residues" evidence="4">
    <location>
        <begin position="353"/>
        <end position="362"/>
    </location>
</feature>
<feature type="domain" description="HTH lacI-type" evidence="5">
    <location>
        <begin position="4"/>
        <end position="59"/>
    </location>
</feature>
<dbReference type="PRINTS" id="PR00036">
    <property type="entry name" value="HTHLACI"/>
</dbReference>
<dbReference type="Gene3D" id="3.40.50.2300">
    <property type="match status" value="3"/>
</dbReference>
<dbReference type="EMBL" id="JAKZBV010000001">
    <property type="protein sequence ID" value="MCH6469980.1"/>
    <property type="molecule type" value="Genomic_DNA"/>
</dbReference>
<evidence type="ECO:0000256" key="3">
    <source>
        <dbReference type="ARBA" id="ARBA00023163"/>
    </source>
</evidence>
<dbReference type="InterPro" id="IPR010982">
    <property type="entry name" value="Lambda_DNA-bd_dom_sf"/>
</dbReference>
<keyword evidence="2" id="KW-0238">DNA-binding</keyword>
<keyword evidence="1" id="KW-0805">Transcription regulation</keyword>
<evidence type="ECO:0000256" key="1">
    <source>
        <dbReference type="ARBA" id="ARBA00023015"/>
    </source>
</evidence>
<evidence type="ECO:0000256" key="2">
    <source>
        <dbReference type="ARBA" id="ARBA00023125"/>
    </source>
</evidence>
<dbReference type="CDD" id="cd06267">
    <property type="entry name" value="PBP1_LacI_sugar_binding-like"/>
    <property type="match status" value="1"/>
</dbReference>
<organism evidence="6 7">
    <name type="scientific">Sinomonas terrae</name>
    <dbReference type="NCBI Taxonomy" id="2908838"/>
    <lineage>
        <taxon>Bacteria</taxon>
        <taxon>Bacillati</taxon>
        <taxon>Actinomycetota</taxon>
        <taxon>Actinomycetes</taxon>
        <taxon>Micrococcales</taxon>
        <taxon>Micrococcaceae</taxon>
        <taxon>Sinomonas</taxon>
    </lineage>
</organism>
<dbReference type="InterPro" id="IPR028082">
    <property type="entry name" value="Peripla_BP_I"/>
</dbReference>
<dbReference type="PROSITE" id="PS00356">
    <property type="entry name" value="HTH_LACI_1"/>
    <property type="match status" value="1"/>
</dbReference>
<dbReference type="Pfam" id="PF00356">
    <property type="entry name" value="LacI"/>
    <property type="match status" value="1"/>
</dbReference>
<dbReference type="CDD" id="cd01392">
    <property type="entry name" value="HTH_LacI"/>
    <property type="match status" value="1"/>
</dbReference>
<dbReference type="SUPFAM" id="SSF53822">
    <property type="entry name" value="Periplasmic binding protein-like I"/>
    <property type="match status" value="1"/>
</dbReference>
<evidence type="ECO:0000256" key="4">
    <source>
        <dbReference type="SAM" id="MobiDB-lite"/>
    </source>
</evidence>
<keyword evidence="7" id="KW-1185">Reference proteome</keyword>
<dbReference type="SUPFAM" id="SSF47413">
    <property type="entry name" value="lambda repressor-like DNA-binding domains"/>
    <property type="match status" value="1"/>
</dbReference>
<name>A0ABS9U052_9MICC</name>
<dbReference type="PANTHER" id="PTHR30146">
    <property type="entry name" value="LACI-RELATED TRANSCRIPTIONAL REPRESSOR"/>
    <property type="match status" value="1"/>
</dbReference>
<dbReference type="SMART" id="SM00354">
    <property type="entry name" value="HTH_LACI"/>
    <property type="match status" value="1"/>
</dbReference>
<dbReference type="InterPro" id="IPR046335">
    <property type="entry name" value="LacI/GalR-like_sensor"/>
</dbReference>
<dbReference type="Gene3D" id="1.10.260.40">
    <property type="entry name" value="lambda repressor-like DNA-binding domains"/>
    <property type="match status" value="1"/>
</dbReference>
<evidence type="ECO:0000313" key="6">
    <source>
        <dbReference type="EMBL" id="MCH6469980.1"/>
    </source>
</evidence>
<dbReference type="InterPro" id="IPR000843">
    <property type="entry name" value="HTH_LacI"/>
</dbReference>
<dbReference type="RefSeq" id="WP_241053468.1">
    <property type="nucleotide sequence ID" value="NZ_JAKZBV010000001.1"/>
</dbReference>
<dbReference type="PROSITE" id="PS50932">
    <property type="entry name" value="HTH_LACI_2"/>
    <property type="match status" value="1"/>
</dbReference>
<dbReference type="Proteomes" id="UP001202922">
    <property type="component" value="Unassembled WGS sequence"/>
</dbReference>
<protein>
    <submittedName>
        <fullName evidence="6">LacI family transcriptional regulator</fullName>
    </submittedName>
</protein>
<evidence type="ECO:0000259" key="5">
    <source>
        <dbReference type="PROSITE" id="PS50932"/>
    </source>
</evidence>
<gene>
    <name evidence="6" type="ORF">L0M17_08305</name>
</gene>
<sequence length="362" mass="37676">MPAVTLSEVARAAGVSPATASRVLNGSSRIPGADIAERVKAAAATLGYIPNAQAQALARSSSGLLGLIVHDIADPYFSSIARGVQSAARELNKILLLTSTEGTPAEERLAVEAFTSRRADAIVLAGSRSTRPEDEAANSALLREAYRYLANGGRLVLAGHDLVDPSRHDASGHGDTLLHGAGTPPVLIDIPNETLACELARALGGQGHSRFLIVAGPEGLMTSDLRVAGFQEGLAEQGLDKAEVLRAPFNRDGGFETGLELEDTVRQARNSGSPCCIFAVNDRMAMGVVAALRHRGLHAPADYAVAGFDDIKTLEDFIPGLTTVRLPLEEIGRSAAEAALTGADPAPASGEVVLRESTARPS</sequence>
<accession>A0ABS9U052</accession>
<keyword evidence="3" id="KW-0804">Transcription</keyword>
<evidence type="ECO:0000313" key="7">
    <source>
        <dbReference type="Proteomes" id="UP001202922"/>
    </source>
</evidence>
<reference evidence="6 7" key="1">
    <citation type="submission" date="2022-03" db="EMBL/GenBank/DDBJ databases">
        <title>Sinomonas sp. isolated from a soil.</title>
        <authorList>
            <person name="Han J."/>
            <person name="Kim D.-U."/>
        </authorList>
    </citation>
    <scope>NUCLEOTIDE SEQUENCE [LARGE SCALE GENOMIC DNA]</scope>
    <source>
        <strain evidence="6 7">5-5</strain>
    </source>
</reference>
<feature type="region of interest" description="Disordered" evidence="4">
    <location>
        <begin position="339"/>
        <end position="362"/>
    </location>
</feature>
<comment type="caution">
    <text evidence="6">The sequence shown here is derived from an EMBL/GenBank/DDBJ whole genome shotgun (WGS) entry which is preliminary data.</text>
</comment>
<dbReference type="Pfam" id="PF13377">
    <property type="entry name" value="Peripla_BP_3"/>
    <property type="match status" value="1"/>
</dbReference>
<dbReference type="PANTHER" id="PTHR30146:SF153">
    <property type="entry name" value="LACTOSE OPERON REPRESSOR"/>
    <property type="match status" value="1"/>
</dbReference>